<proteinExistence type="predicted"/>
<sequence>MTLFEEIRPFNAPDERTRLDNLSQALGALPKPNPNRDVNNHIHTFYSFSPYSPTAAVYMARRSGLITCGIMDHDTVAGAREFIEAGRIAKVATTIGIECRAKFAAPGLNGHRINNPDQSNVIYMAMHGIPHDAIDEVDAFFAPYRAHRAERNRAMVDNINKLLAQYGLELDYARDVESISMCAAGGTVTERHIAYALALKLLERFPERDALITFLRETLGRPVSAKIENLLRDADNPFITYDLLGWIKSDLVSEFYIPADAECPDVREVLALSERVGAISAYPYLGDVGDSVTGDKRAQKFEDDFLYVLLTQLKQLGFRAITYMPSRNTFNQLERLRTLCDNLIFFQISGEDINSPRQQFICEQQRNAVFNNLHDSTWALIAHEWLSTQDRSRGLFSPESEAAERDLVKRTEHLAKLGKRMFL</sequence>
<dbReference type="AlphaFoldDB" id="A0A9D1LRD1"/>
<accession>A0A9D1LRD1</accession>
<comment type="caution">
    <text evidence="2">The sequence shown here is derived from an EMBL/GenBank/DDBJ whole genome shotgun (WGS) entry which is preliminary data.</text>
</comment>
<evidence type="ECO:0000313" key="3">
    <source>
        <dbReference type="Proteomes" id="UP000824123"/>
    </source>
</evidence>
<dbReference type="InterPro" id="IPR016195">
    <property type="entry name" value="Pol/histidinol_Pase-like"/>
</dbReference>
<reference evidence="2" key="2">
    <citation type="journal article" date="2021" name="PeerJ">
        <title>Extensive microbial diversity within the chicken gut microbiome revealed by metagenomics and culture.</title>
        <authorList>
            <person name="Gilroy R."/>
            <person name="Ravi A."/>
            <person name="Getino M."/>
            <person name="Pursley I."/>
            <person name="Horton D.L."/>
            <person name="Alikhan N.F."/>
            <person name="Baker D."/>
            <person name="Gharbi K."/>
            <person name="Hall N."/>
            <person name="Watson M."/>
            <person name="Adriaenssens E.M."/>
            <person name="Foster-Nyarko E."/>
            <person name="Jarju S."/>
            <person name="Secka A."/>
            <person name="Antonio M."/>
            <person name="Oren A."/>
            <person name="Chaudhuri R.R."/>
            <person name="La Ragione R."/>
            <person name="Hildebrand F."/>
            <person name="Pallen M.J."/>
        </authorList>
    </citation>
    <scope>NUCLEOTIDE SEQUENCE</scope>
    <source>
        <strain evidence="2">ChiSxjej2B14-8506</strain>
    </source>
</reference>
<dbReference type="Gene3D" id="1.10.150.650">
    <property type="match status" value="1"/>
</dbReference>
<dbReference type="EMBL" id="DVNK01000034">
    <property type="protein sequence ID" value="HIU46621.1"/>
    <property type="molecule type" value="Genomic_DNA"/>
</dbReference>
<reference evidence="2" key="1">
    <citation type="submission" date="2020-10" db="EMBL/GenBank/DDBJ databases">
        <authorList>
            <person name="Gilroy R."/>
        </authorList>
    </citation>
    <scope>NUCLEOTIDE SEQUENCE</scope>
    <source>
        <strain evidence="2">ChiSxjej2B14-8506</strain>
    </source>
</reference>
<evidence type="ECO:0000313" key="2">
    <source>
        <dbReference type="EMBL" id="HIU46621.1"/>
    </source>
</evidence>
<dbReference type="Gene3D" id="3.20.20.140">
    <property type="entry name" value="Metal-dependent hydrolases"/>
    <property type="match status" value="1"/>
</dbReference>
<dbReference type="SUPFAM" id="SSF89550">
    <property type="entry name" value="PHP domain-like"/>
    <property type="match status" value="1"/>
</dbReference>
<evidence type="ECO:0000259" key="1">
    <source>
        <dbReference type="Pfam" id="PF02811"/>
    </source>
</evidence>
<name>A0A9D1LRD1_9FIRM</name>
<organism evidence="2 3">
    <name type="scientific">Candidatus Fimadaptatus faecigallinarum</name>
    <dbReference type="NCBI Taxonomy" id="2840814"/>
    <lineage>
        <taxon>Bacteria</taxon>
        <taxon>Bacillati</taxon>
        <taxon>Bacillota</taxon>
        <taxon>Clostridia</taxon>
        <taxon>Eubacteriales</taxon>
        <taxon>Candidatus Fimadaptatus</taxon>
    </lineage>
</organism>
<feature type="domain" description="PHP" evidence="1">
    <location>
        <begin position="41"/>
        <end position="166"/>
    </location>
</feature>
<gene>
    <name evidence="2" type="ORF">IAC59_05125</name>
</gene>
<dbReference type="InterPro" id="IPR004013">
    <property type="entry name" value="PHP_dom"/>
</dbReference>
<dbReference type="Proteomes" id="UP000824123">
    <property type="component" value="Unassembled WGS sequence"/>
</dbReference>
<protein>
    <submittedName>
        <fullName evidence="2">PHP domain-containing protein</fullName>
    </submittedName>
</protein>
<dbReference type="Pfam" id="PF02811">
    <property type="entry name" value="PHP"/>
    <property type="match status" value="1"/>
</dbReference>
<dbReference type="GO" id="GO:0003824">
    <property type="term" value="F:catalytic activity"/>
    <property type="evidence" value="ECO:0007669"/>
    <property type="project" value="InterPro"/>
</dbReference>